<evidence type="ECO:0000313" key="4">
    <source>
        <dbReference type="Proteomes" id="UP001180825"/>
    </source>
</evidence>
<dbReference type="Proteomes" id="UP001180825">
    <property type="component" value="Unassembled WGS sequence"/>
</dbReference>
<proteinExistence type="predicted"/>
<dbReference type="PROSITE" id="PS51318">
    <property type="entry name" value="TAT"/>
    <property type="match status" value="1"/>
</dbReference>
<dbReference type="InterPro" id="IPR025411">
    <property type="entry name" value="DUF4136"/>
</dbReference>
<protein>
    <recommendedName>
        <fullName evidence="2">DUF4136 domain-containing protein</fullName>
    </recommendedName>
</protein>
<accession>A0ABU2A1W0</accession>
<keyword evidence="4" id="KW-1185">Reference proteome</keyword>
<dbReference type="PROSITE" id="PS51257">
    <property type="entry name" value="PROKAR_LIPOPROTEIN"/>
    <property type="match status" value="1"/>
</dbReference>
<feature type="domain" description="DUF4136" evidence="2">
    <location>
        <begin position="35"/>
        <end position="194"/>
    </location>
</feature>
<organism evidence="3 4">
    <name type="scientific">Roseateles asaccharophilus</name>
    <dbReference type="NCBI Taxonomy" id="582607"/>
    <lineage>
        <taxon>Bacteria</taxon>
        <taxon>Pseudomonadati</taxon>
        <taxon>Pseudomonadota</taxon>
        <taxon>Betaproteobacteria</taxon>
        <taxon>Burkholderiales</taxon>
        <taxon>Sphaerotilaceae</taxon>
        <taxon>Roseateles</taxon>
    </lineage>
</organism>
<sequence length="209" mass="23071">MFTPNRRLVLTAIGAASVLALTGCAGPYTVSADVSSYGNWPADRKPGTYAFDRLPSQQQNDEAAKRQASLEEAVKGALERAGFKPAADVKTADVLVTLGARVTAYDPVPWDDPMWWRWRGRLFSPRYGYVGPGPWGWRQDPFFDRRYDRAVAVLLRDRASGEALYEAHSSNEGANRGSDALLMPLFDAALAEFPKVNPKSHRVSVQAVR</sequence>
<dbReference type="RefSeq" id="WP_310323609.1">
    <property type="nucleotide sequence ID" value="NZ_JAVDXV010000001.1"/>
</dbReference>
<reference evidence="3 4" key="1">
    <citation type="submission" date="2023-07" db="EMBL/GenBank/DDBJ databases">
        <title>Sorghum-associated microbial communities from plants grown in Nebraska, USA.</title>
        <authorList>
            <person name="Schachtman D."/>
        </authorList>
    </citation>
    <scope>NUCLEOTIDE SEQUENCE [LARGE SCALE GENOMIC DNA]</scope>
    <source>
        <strain evidence="3 4">BE316</strain>
    </source>
</reference>
<dbReference type="InterPro" id="IPR006311">
    <property type="entry name" value="TAT_signal"/>
</dbReference>
<feature type="chain" id="PRO_5047218850" description="DUF4136 domain-containing protein" evidence="1">
    <location>
        <begin position="26"/>
        <end position="209"/>
    </location>
</feature>
<comment type="caution">
    <text evidence="3">The sequence shown here is derived from an EMBL/GenBank/DDBJ whole genome shotgun (WGS) entry which is preliminary data.</text>
</comment>
<dbReference type="EMBL" id="JAVDXV010000001">
    <property type="protein sequence ID" value="MDR7331010.1"/>
    <property type="molecule type" value="Genomic_DNA"/>
</dbReference>
<name>A0ABU2A1W0_9BURK</name>
<keyword evidence="1" id="KW-0732">Signal</keyword>
<evidence type="ECO:0000259" key="2">
    <source>
        <dbReference type="Pfam" id="PF13590"/>
    </source>
</evidence>
<dbReference type="Pfam" id="PF13590">
    <property type="entry name" value="DUF4136"/>
    <property type="match status" value="1"/>
</dbReference>
<evidence type="ECO:0000256" key="1">
    <source>
        <dbReference type="SAM" id="SignalP"/>
    </source>
</evidence>
<evidence type="ECO:0000313" key="3">
    <source>
        <dbReference type="EMBL" id="MDR7331010.1"/>
    </source>
</evidence>
<feature type="signal peptide" evidence="1">
    <location>
        <begin position="1"/>
        <end position="25"/>
    </location>
</feature>
<gene>
    <name evidence="3" type="ORF">J2X21_000122</name>
</gene>
<dbReference type="Gene3D" id="3.30.160.670">
    <property type="match status" value="1"/>
</dbReference>